<gene>
    <name evidence="4" type="ORF">METZ01_LOCUS281556</name>
</gene>
<dbReference type="EMBL" id="UINC01083213">
    <property type="protein sequence ID" value="SVC28702.1"/>
    <property type="molecule type" value="Genomic_DNA"/>
</dbReference>
<organism evidence="4">
    <name type="scientific">marine metagenome</name>
    <dbReference type="NCBI Taxonomy" id="408172"/>
    <lineage>
        <taxon>unclassified sequences</taxon>
        <taxon>metagenomes</taxon>
        <taxon>ecological metagenomes</taxon>
    </lineage>
</organism>
<protein>
    <recommendedName>
        <fullName evidence="3">CSD domain-containing protein</fullName>
    </recommendedName>
</protein>
<evidence type="ECO:0000313" key="4">
    <source>
        <dbReference type="EMBL" id="SVC28702.1"/>
    </source>
</evidence>
<dbReference type="GO" id="GO:0005737">
    <property type="term" value="C:cytoplasm"/>
    <property type="evidence" value="ECO:0007669"/>
    <property type="project" value="UniProtKB-SubCell"/>
</dbReference>
<dbReference type="PROSITE" id="PS00352">
    <property type="entry name" value="CSD_1"/>
    <property type="match status" value="1"/>
</dbReference>
<keyword evidence="2" id="KW-0963">Cytoplasm</keyword>
<feature type="domain" description="CSD" evidence="3">
    <location>
        <begin position="1"/>
        <end position="66"/>
    </location>
</feature>
<dbReference type="InterPro" id="IPR012340">
    <property type="entry name" value="NA-bd_OB-fold"/>
</dbReference>
<name>A0A382L050_9ZZZZ</name>
<dbReference type="GO" id="GO:0003676">
    <property type="term" value="F:nucleic acid binding"/>
    <property type="evidence" value="ECO:0007669"/>
    <property type="project" value="InterPro"/>
</dbReference>
<dbReference type="AlphaFoldDB" id="A0A382L050"/>
<comment type="subcellular location">
    <subcellularLocation>
        <location evidence="1">Cytoplasm</location>
    </subcellularLocation>
</comment>
<dbReference type="Pfam" id="PF00313">
    <property type="entry name" value="CSD"/>
    <property type="match status" value="1"/>
</dbReference>
<evidence type="ECO:0000259" key="3">
    <source>
        <dbReference type="PROSITE" id="PS51857"/>
    </source>
</evidence>
<dbReference type="InterPro" id="IPR011129">
    <property type="entry name" value="CSD"/>
</dbReference>
<dbReference type="InterPro" id="IPR050181">
    <property type="entry name" value="Cold_shock_domain"/>
</dbReference>
<dbReference type="SMART" id="SM00357">
    <property type="entry name" value="CSP"/>
    <property type="match status" value="1"/>
</dbReference>
<sequence>MSNGKVKWFNGVKGYGFITPEDGSKDIFVHSSAVRDAGMNDLVEGQAITFETQEGPKGLTAVNLSSV</sequence>
<evidence type="ECO:0000256" key="2">
    <source>
        <dbReference type="ARBA" id="ARBA00022490"/>
    </source>
</evidence>
<dbReference type="PANTHER" id="PTHR11544">
    <property type="entry name" value="COLD SHOCK DOMAIN CONTAINING PROTEINS"/>
    <property type="match status" value="1"/>
</dbReference>
<evidence type="ECO:0000256" key="1">
    <source>
        <dbReference type="ARBA" id="ARBA00004496"/>
    </source>
</evidence>
<dbReference type="PROSITE" id="PS51857">
    <property type="entry name" value="CSD_2"/>
    <property type="match status" value="1"/>
</dbReference>
<accession>A0A382L050</accession>
<dbReference type="InterPro" id="IPR002059">
    <property type="entry name" value="CSP_DNA-bd"/>
</dbReference>
<dbReference type="PRINTS" id="PR00050">
    <property type="entry name" value="COLDSHOCK"/>
</dbReference>
<dbReference type="PIRSF" id="PIRSF002599">
    <property type="entry name" value="Cold_shock_A"/>
    <property type="match status" value="1"/>
</dbReference>
<reference evidence="4" key="1">
    <citation type="submission" date="2018-05" db="EMBL/GenBank/DDBJ databases">
        <authorList>
            <person name="Lanie J.A."/>
            <person name="Ng W.-L."/>
            <person name="Kazmierczak K.M."/>
            <person name="Andrzejewski T.M."/>
            <person name="Davidsen T.M."/>
            <person name="Wayne K.J."/>
            <person name="Tettelin H."/>
            <person name="Glass J.I."/>
            <person name="Rusch D."/>
            <person name="Podicherti R."/>
            <person name="Tsui H.-C.T."/>
            <person name="Winkler M.E."/>
        </authorList>
    </citation>
    <scope>NUCLEOTIDE SEQUENCE</scope>
</reference>
<proteinExistence type="predicted"/>
<dbReference type="SUPFAM" id="SSF50249">
    <property type="entry name" value="Nucleic acid-binding proteins"/>
    <property type="match status" value="1"/>
</dbReference>
<dbReference type="InterPro" id="IPR019844">
    <property type="entry name" value="CSD_CS"/>
</dbReference>
<dbReference type="CDD" id="cd04458">
    <property type="entry name" value="CSP_CDS"/>
    <property type="match status" value="1"/>
</dbReference>
<dbReference type="InterPro" id="IPR012156">
    <property type="entry name" value="Cold_shock_CspA"/>
</dbReference>
<dbReference type="Gene3D" id="2.40.50.140">
    <property type="entry name" value="Nucleic acid-binding proteins"/>
    <property type="match status" value="1"/>
</dbReference>